<dbReference type="AlphaFoldDB" id="F5L9E9"/>
<comment type="caution">
    <text evidence="1">The sequence shown here is derived from an EMBL/GenBank/DDBJ whole genome shotgun (WGS) entry which is preliminary data.</text>
</comment>
<proteinExistence type="predicted"/>
<dbReference type="Pfam" id="PF13128">
    <property type="entry name" value="DUF3954"/>
    <property type="match status" value="1"/>
</dbReference>
<evidence type="ECO:0000313" key="1">
    <source>
        <dbReference type="EMBL" id="EGL82091.1"/>
    </source>
</evidence>
<dbReference type="Proteomes" id="UP000010716">
    <property type="component" value="Unassembled WGS sequence"/>
</dbReference>
<gene>
    <name evidence="1" type="ORF">CathTA2_2454</name>
</gene>
<dbReference type="EMBL" id="AFCE01000156">
    <property type="protein sequence ID" value="EGL82091.1"/>
    <property type="molecule type" value="Genomic_DNA"/>
</dbReference>
<dbReference type="RefSeq" id="WP_007505832.1">
    <property type="nucleotide sequence ID" value="NZ_AFCE01000156.1"/>
</dbReference>
<reference evidence="1 2" key="1">
    <citation type="journal article" date="2011" name="J. Bacteriol.">
        <title>Draft genome sequence of the thermoalkaliphilic Caldalkalibacillus thermarum strain TA2.A1.</title>
        <authorList>
            <person name="Kalamorz F."/>
            <person name="Keis S."/>
            <person name="McMillan D.G."/>
            <person name="Olsson K."/>
            <person name="Stanton J.A."/>
            <person name="Stockwell P."/>
            <person name="Black M.A."/>
            <person name="Klingeman D.M."/>
            <person name="Land M.L."/>
            <person name="Han C.S."/>
            <person name="Martin S.L."/>
            <person name="Becher S.A."/>
            <person name="Peddie C.J."/>
            <person name="Morgan H.W."/>
            <person name="Matthies D."/>
            <person name="Preiss L."/>
            <person name="Meier T."/>
            <person name="Brown S.D."/>
            <person name="Cook G.M."/>
        </authorList>
    </citation>
    <scope>NUCLEOTIDE SEQUENCE [LARGE SCALE GENOMIC DNA]</scope>
    <source>
        <strain evidence="1 2">TA2.A1</strain>
    </source>
</reference>
<evidence type="ECO:0000313" key="2">
    <source>
        <dbReference type="Proteomes" id="UP000010716"/>
    </source>
</evidence>
<sequence length="64" mass="7406">MKPDILRVHPDRMTAEIDVRVPGTYVVSEGKVEFFPIPETGYGSQVVKWHQGKWQETEGTTKYR</sequence>
<organism evidence="1 2">
    <name type="scientific">Caldalkalibacillus thermarum (strain TA2.A1)</name>
    <dbReference type="NCBI Taxonomy" id="986075"/>
    <lineage>
        <taxon>Bacteria</taxon>
        <taxon>Bacillati</taxon>
        <taxon>Bacillota</taxon>
        <taxon>Bacilli</taxon>
        <taxon>Bacillales</taxon>
        <taxon>Bacillaceae</taxon>
        <taxon>Caldalkalibacillus</taxon>
    </lineage>
</organism>
<dbReference type="InterPro" id="IPR025017">
    <property type="entry name" value="DUF3954"/>
</dbReference>
<accession>F5L9E9</accession>
<protein>
    <submittedName>
        <fullName evidence="1">Uncharacterized protein</fullName>
    </submittedName>
</protein>
<name>F5L9E9_CALTT</name>